<gene>
    <name evidence="2" type="ordered locus">Halhy_3693</name>
</gene>
<evidence type="ECO:0000313" key="3">
    <source>
        <dbReference type="Proteomes" id="UP000008461"/>
    </source>
</evidence>
<evidence type="ECO:0000313" key="2">
    <source>
        <dbReference type="EMBL" id="AEE51545.1"/>
    </source>
</evidence>
<keyword evidence="2" id="KW-0808">Transferase</keyword>
<dbReference type="RefSeq" id="WP_013766084.1">
    <property type="nucleotide sequence ID" value="NC_015510.1"/>
</dbReference>
<accession>F4KZX5</accession>
<dbReference type="Proteomes" id="UP000008461">
    <property type="component" value="Chromosome"/>
</dbReference>
<dbReference type="eggNOG" id="COG0438">
    <property type="taxonomic scope" value="Bacteria"/>
</dbReference>
<dbReference type="SUPFAM" id="SSF53756">
    <property type="entry name" value="UDP-Glycosyltransferase/glycogen phosphorylase"/>
    <property type="match status" value="1"/>
</dbReference>
<sequence>MKQPLHIIPKVVLIANSGWNVYNFRMNLIESLKEQGYSVVVLAPEDEYAPSIRGSGLCKLIPLRNLKPTHTNPIQDFLLLRELYVLLKKEKPAAVFTFTLKPNIFGSIVAKWLSILVIPTVTGLGYSFLHKSWLNWVVRRLYHFAFNGLDKVVFHNQSDYGVLKDFNILHHGQGVVVGGSGVDTEYFQPSPVPNQQPFVFLFLGRLLYDKGLMELVAAANRLHKDTNGVQFWVAGAQQADHPAAIPAETFQHWVDEGVIQYFGQVEDVRPLIAKAHVVVLPSYREGMPRAILEAMAMGRPVIATDVPGCRDAIRPGWNGWLVESRNVWHLEECLRKAILEDDAVLQKMGKNGRERAIDLFDLQQVKNQYLNMLHSLNYIHAEVPIASAEHTPVL</sequence>
<reference key="2">
    <citation type="submission" date="2011-04" db="EMBL/GenBank/DDBJ databases">
        <title>Complete sequence of chromosome of Haliscomenobacter hydrossis DSM 1100.</title>
        <authorList>
            <consortium name="US DOE Joint Genome Institute (JGI-PGF)"/>
            <person name="Lucas S."/>
            <person name="Han J."/>
            <person name="Lapidus A."/>
            <person name="Bruce D."/>
            <person name="Goodwin L."/>
            <person name="Pitluck S."/>
            <person name="Peters L."/>
            <person name="Kyrpides N."/>
            <person name="Mavromatis K."/>
            <person name="Ivanova N."/>
            <person name="Ovchinnikova G."/>
            <person name="Pagani I."/>
            <person name="Daligault H."/>
            <person name="Detter J.C."/>
            <person name="Han C."/>
            <person name="Land M."/>
            <person name="Hauser L."/>
            <person name="Markowitz V."/>
            <person name="Cheng J.-F."/>
            <person name="Hugenholtz P."/>
            <person name="Woyke T."/>
            <person name="Wu D."/>
            <person name="Verbarg S."/>
            <person name="Frueling A."/>
            <person name="Brambilla E."/>
            <person name="Klenk H.-P."/>
            <person name="Eisen J.A."/>
        </authorList>
    </citation>
    <scope>NUCLEOTIDE SEQUENCE</scope>
    <source>
        <strain>DSM 1100</strain>
    </source>
</reference>
<dbReference type="HOGENOM" id="CLU_009583_8_1_10"/>
<dbReference type="Gene3D" id="3.40.50.2000">
    <property type="entry name" value="Glycogen Phosphorylase B"/>
    <property type="match status" value="2"/>
</dbReference>
<dbReference type="AlphaFoldDB" id="F4KZX5"/>
<reference evidence="2 3" key="1">
    <citation type="journal article" date="2011" name="Stand. Genomic Sci.">
        <title>Complete genome sequence of Haliscomenobacter hydrossis type strain (O).</title>
        <authorList>
            <consortium name="US DOE Joint Genome Institute (JGI-PGF)"/>
            <person name="Daligault H."/>
            <person name="Lapidus A."/>
            <person name="Zeytun A."/>
            <person name="Nolan M."/>
            <person name="Lucas S."/>
            <person name="Del Rio T.G."/>
            <person name="Tice H."/>
            <person name="Cheng J.F."/>
            <person name="Tapia R."/>
            <person name="Han C."/>
            <person name="Goodwin L."/>
            <person name="Pitluck S."/>
            <person name="Liolios K."/>
            <person name="Pagani I."/>
            <person name="Ivanova N."/>
            <person name="Huntemann M."/>
            <person name="Mavromatis K."/>
            <person name="Mikhailova N."/>
            <person name="Pati A."/>
            <person name="Chen A."/>
            <person name="Palaniappan K."/>
            <person name="Land M."/>
            <person name="Hauser L."/>
            <person name="Brambilla E.M."/>
            <person name="Rohde M."/>
            <person name="Verbarg S."/>
            <person name="Goker M."/>
            <person name="Bristow J."/>
            <person name="Eisen J.A."/>
            <person name="Markowitz V."/>
            <person name="Hugenholtz P."/>
            <person name="Kyrpides N.C."/>
            <person name="Klenk H.P."/>
            <person name="Woyke T."/>
        </authorList>
    </citation>
    <scope>NUCLEOTIDE SEQUENCE [LARGE SCALE GENOMIC DNA]</scope>
    <source>
        <strain evidence="3">ATCC 27775 / DSM 1100 / LMG 10767 / O</strain>
    </source>
</reference>
<name>F4KZX5_HALH1</name>
<proteinExistence type="predicted"/>
<dbReference type="PANTHER" id="PTHR12526:SF638">
    <property type="entry name" value="SPORE COAT PROTEIN SA"/>
    <property type="match status" value="1"/>
</dbReference>
<keyword evidence="3" id="KW-1185">Reference proteome</keyword>
<dbReference type="KEGG" id="hhy:Halhy_3693"/>
<dbReference type="GO" id="GO:0016757">
    <property type="term" value="F:glycosyltransferase activity"/>
    <property type="evidence" value="ECO:0007669"/>
    <property type="project" value="TreeGrafter"/>
</dbReference>
<feature type="domain" description="Glycosyltransferase subfamily 4-like N-terminal" evidence="1">
    <location>
        <begin position="10"/>
        <end position="156"/>
    </location>
</feature>
<dbReference type="OrthoDB" id="9790710at2"/>
<protein>
    <submittedName>
        <fullName evidence="2">Glycosyl transferase group 1</fullName>
    </submittedName>
</protein>
<dbReference type="InterPro" id="IPR028098">
    <property type="entry name" value="Glyco_trans_4-like_N"/>
</dbReference>
<evidence type="ECO:0000259" key="1">
    <source>
        <dbReference type="Pfam" id="PF13477"/>
    </source>
</evidence>
<organism evidence="2 3">
    <name type="scientific">Haliscomenobacter hydrossis (strain ATCC 27775 / DSM 1100 / LMG 10767 / O)</name>
    <dbReference type="NCBI Taxonomy" id="760192"/>
    <lineage>
        <taxon>Bacteria</taxon>
        <taxon>Pseudomonadati</taxon>
        <taxon>Bacteroidota</taxon>
        <taxon>Saprospiria</taxon>
        <taxon>Saprospirales</taxon>
        <taxon>Haliscomenobacteraceae</taxon>
        <taxon>Haliscomenobacter</taxon>
    </lineage>
</organism>
<dbReference type="STRING" id="760192.Halhy_3693"/>
<dbReference type="Pfam" id="PF13477">
    <property type="entry name" value="Glyco_trans_4_2"/>
    <property type="match status" value="1"/>
</dbReference>
<dbReference type="PANTHER" id="PTHR12526">
    <property type="entry name" value="GLYCOSYLTRANSFERASE"/>
    <property type="match status" value="1"/>
</dbReference>
<dbReference type="EMBL" id="CP002691">
    <property type="protein sequence ID" value="AEE51545.1"/>
    <property type="molecule type" value="Genomic_DNA"/>
</dbReference>
<dbReference type="CDD" id="cd03808">
    <property type="entry name" value="GT4_CapM-like"/>
    <property type="match status" value="1"/>
</dbReference>
<dbReference type="Pfam" id="PF13692">
    <property type="entry name" value="Glyco_trans_1_4"/>
    <property type="match status" value="1"/>
</dbReference>